<evidence type="ECO:0000313" key="10">
    <source>
        <dbReference type="Proteomes" id="UP000277811"/>
    </source>
</evidence>
<dbReference type="InterPro" id="IPR002078">
    <property type="entry name" value="Sigma_54_int"/>
</dbReference>
<dbReference type="OrthoDB" id="9803970at2"/>
<dbReference type="Pfam" id="PF00072">
    <property type="entry name" value="Response_reg"/>
    <property type="match status" value="1"/>
</dbReference>
<dbReference type="InterPro" id="IPR002197">
    <property type="entry name" value="HTH_Fis"/>
</dbReference>
<dbReference type="PRINTS" id="PR01590">
    <property type="entry name" value="HTHFIS"/>
</dbReference>
<dbReference type="InterPro" id="IPR058031">
    <property type="entry name" value="AAA_lid_NorR"/>
</dbReference>
<dbReference type="InterPro" id="IPR027417">
    <property type="entry name" value="P-loop_NTPase"/>
</dbReference>
<dbReference type="RefSeq" id="WP_122629707.1">
    <property type="nucleotide sequence ID" value="NZ_UPPP01000100.1"/>
</dbReference>
<evidence type="ECO:0000313" key="9">
    <source>
        <dbReference type="EMBL" id="VBB08863.1"/>
    </source>
</evidence>
<dbReference type="InterPro" id="IPR025943">
    <property type="entry name" value="Sigma_54_int_dom_ATP-bd_2"/>
</dbReference>
<dbReference type="Gene3D" id="3.40.50.300">
    <property type="entry name" value="P-loop containing nucleotide triphosphate hydrolases"/>
    <property type="match status" value="1"/>
</dbReference>
<dbReference type="CDD" id="cd00009">
    <property type="entry name" value="AAA"/>
    <property type="match status" value="1"/>
</dbReference>
<dbReference type="AlphaFoldDB" id="A0A498RFJ5"/>
<evidence type="ECO:0000256" key="4">
    <source>
        <dbReference type="ARBA" id="ARBA00023125"/>
    </source>
</evidence>
<dbReference type="FunFam" id="3.40.50.300:FF:000006">
    <property type="entry name" value="DNA-binding transcriptional regulator NtrC"/>
    <property type="match status" value="1"/>
</dbReference>
<dbReference type="InterPro" id="IPR001789">
    <property type="entry name" value="Sig_transdc_resp-reg_receiver"/>
</dbReference>
<dbReference type="PANTHER" id="PTHR32071">
    <property type="entry name" value="TRANSCRIPTIONAL REGULATORY PROTEIN"/>
    <property type="match status" value="1"/>
</dbReference>
<sequence>MNILLVDDAKTSRTWIAKALIRAGHNVIECNNGEAALEHFMADYFPLVLSDVIMPGMTGLELLKKISASPKKKETDVVLFTAHNQSELAIEALRAGAYDYLLKPINIQELLMIIQRLAKKRGGKEYQPLSVSFINEAGFATEEARQELERCREALAKSAGLYQAGFFSPIMQNIALLAQKYHKDRSVPVLIEGETGTGKELIARMIHNGSTLSEKPFVAINCTAISPQLFESELFGYESGAYTGSLRKGQIGKLDLAHGGTLFLDEIGDMPQDLQVKLLRVIQEKEFYRVGGLQRIKTDIRIICATNADLVRRLKSGAFRPDLYYRLRVGYILLPPLRDRVEDIVPLANLFLKQFSQEKGKRFQSVGAAAAQLLTGYEWPGNVRELRNAMEWVVFMYDDNEVKPGHLGVLGLHSQCNRENALAQVINPWNFVIPQEGFSLDDYVDHIVEQALEMHQGNRAAAARMLGMTRRALCCRLEKIK</sequence>
<keyword evidence="1" id="KW-0547">Nucleotide-binding</keyword>
<dbReference type="PROSITE" id="PS50110">
    <property type="entry name" value="RESPONSE_REGULATORY"/>
    <property type="match status" value="1"/>
</dbReference>
<name>A0A498RFJ5_9FIRM</name>
<dbReference type="GO" id="GO:0043565">
    <property type="term" value="F:sequence-specific DNA binding"/>
    <property type="evidence" value="ECO:0007669"/>
    <property type="project" value="InterPro"/>
</dbReference>
<evidence type="ECO:0000256" key="3">
    <source>
        <dbReference type="ARBA" id="ARBA00023015"/>
    </source>
</evidence>
<dbReference type="EMBL" id="UPPP01000100">
    <property type="protein sequence ID" value="VBB08863.1"/>
    <property type="molecule type" value="Genomic_DNA"/>
</dbReference>
<keyword evidence="3" id="KW-0805">Transcription regulation</keyword>
<dbReference type="PROSITE" id="PS00675">
    <property type="entry name" value="SIGMA54_INTERACT_1"/>
    <property type="match status" value="1"/>
</dbReference>
<evidence type="ECO:0000256" key="6">
    <source>
        <dbReference type="PROSITE-ProRule" id="PRU00169"/>
    </source>
</evidence>
<dbReference type="PROSITE" id="PS50045">
    <property type="entry name" value="SIGMA54_INTERACT_4"/>
    <property type="match status" value="1"/>
</dbReference>
<dbReference type="Pfam" id="PF25601">
    <property type="entry name" value="AAA_lid_14"/>
    <property type="match status" value="1"/>
</dbReference>
<feature type="domain" description="Response regulatory" evidence="8">
    <location>
        <begin position="2"/>
        <end position="118"/>
    </location>
</feature>
<dbReference type="GO" id="GO:0005524">
    <property type="term" value="F:ATP binding"/>
    <property type="evidence" value="ECO:0007669"/>
    <property type="project" value="UniProtKB-KW"/>
</dbReference>
<evidence type="ECO:0000259" key="7">
    <source>
        <dbReference type="PROSITE" id="PS50045"/>
    </source>
</evidence>
<dbReference type="Gene3D" id="1.10.10.60">
    <property type="entry name" value="Homeodomain-like"/>
    <property type="match status" value="1"/>
</dbReference>
<dbReference type="InterPro" id="IPR011006">
    <property type="entry name" value="CheY-like_superfamily"/>
</dbReference>
<feature type="domain" description="Sigma-54 factor interaction" evidence="7">
    <location>
        <begin position="168"/>
        <end position="395"/>
    </location>
</feature>
<keyword evidence="4" id="KW-0238">DNA-binding</keyword>
<protein>
    <submittedName>
        <fullName evidence="9">Fis bacterial regulatory protein hth signature</fullName>
    </submittedName>
</protein>
<feature type="modified residue" description="4-aspartylphosphate" evidence="6">
    <location>
        <position position="51"/>
    </location>
</feature>
<dbReference type="Proteomes" id="UP000277811">
    <property type="component" value="Unassembled WGS sequence"/>
</dbReference>
<dbReference type="Gene3D" id="3.40.50.2300">
    <property type="match status" value="1"/>
</dbReference>
<evidence type="ECO:0000256" key="5">
    <source>
        <dbReference type="ARBA" id="ARBA00023163"/>
    </source>
</evidence>
<organism evidence="9 10">
    <name type="scientific">Lucifera butyrica</name>
    <dbReference type="NCBI Taxonomy" id="1351585"/>
    <lineage>
        <taxon>Bacteria</taxon>
        <taxon>Bacillati</taxon>
        <taxon>Bacillota</taxon>
        <taxon>Negativicutes</taxon>
        <taxon>Veillonellales</taxon>
        <taxon>Veillonellaceae</taxon>
        <taxon>Lucifera</taxon>
    </lineage>
</organism>
<dbReference type="Pfam" id="PF00158">
    <property type="entry name" value="Sigma54_activat"/>
    <property type="match status" value="1"/>
</dbReference>
<dbReference type="PROSITE" id="PS00676">
    <property type="entry name" value="SIGMA54_INTERACT_2"/>
    <property type="match status" value="1"/>
</dbReference>
<keyword evidence="5" id="KW-0804">Transcription</keyword>
<dbReference type="GO" id="GO:0000160">
    <property type="term" value="P:phosphorelay signal transduction system"/>
    <property type="evidence" value="ECO:0007669"/>
    <property type="project" value="InterPro"/>
</dbReference>
<evidence type="ECO:0000256" key="1">
    <source>
        <dbReference type="ARBA" id="ARBA00022741"/>
    </source>
</evidence>
<dbReference type="SUPFAM" id="SSF46689">
    <property type="entry name" value="Homeodomain-like"/>
    <property type="match status" value="1"/>
</dbReference>
<dbReference type="Pfam" id="PF02954">
    <property type="entry name" value="HTH_8"/>
    <property type="match status" value="1"/>
</dbReference>
<dbReference type="InterPro" id="IPR009057">
    <property type="entry name" value="Homeodomain-like_sf"/>
</dbReference>
<dbReference type="Gene3D" id="1.10.8.60">
    <property type="match status" value="1"/>
</dbReference>
<dbReference type="SUPFAM" id="SSF52540">
    <property type="entry name" value="P-loop containing nucleoside triphosphate hydrolases"/>
    <property type="match status" value="1"/>
</dbReference>
<dbReference type="SMART" id="SM00382">
    <property type="entry name" value="AAA"/>
    <property type="match status" value="1"/>
</dbReference>
<keyword evidence="6" id="KW-0597">Phosphoprotein</keyword>
<proteinExistence type="predicted"/>
<dbReference type="InterPro" id="IPR003593">
    <property type="entry name" value="AAA+_ATPase"/>
</dbReference>
<dbReference type="GO" id="GO:0006355">
    <property type="term" value="P:regulation of DNA-templated transcription"/>
    <property type="evidence" value="ECO:0007669"/>
    <property type="project" value="InterPro"/>
</dbReference>
<accession>A0A498RFJ5</accession>
<reference evidence="9 10" key="1">
    <citation type="submission" date="2018-06" db="EMBL/GenBank/DDBJ databases">
        <authorList>
            <person name="Strepis N."/>
        </authorList>
    </citation>
    <scope>NUCLEOTIDE SEQUENCE [LARGE SCALE GENOMIC DNA]</scope>
    <source>
        <strain evidence="9">LUCI</strain>
    </source>
</reference>
<dbReference type="InterPro" id="IPR025662">
    <property type="entry name" value="Sigma_54_int_dom_ATP-bd_1"/>
</dbReference>
<evidence type="ECO:0000259" key="8">
    <source>
        <dbReference type="PROSITE" id="PS50110"/>
    </source>
</evidence>
<dbReference type="PANTHER" id="PTHR32071:SF81">
    <property type="entry name" value="PROPIONATE CATABOLISM OPERON REGULATORY PROTEIN"/>
    <property type="match status" value="1"/>
</dbReference>
<keyword evidence="10" id="KW-1185">Reference proteome</keyword>
<dbReference type="PROSITE" id="PS00688">
    <property type="entry name" value="SIGMA54_INTERACT_3"/>
    <property type="match status" value="1"/>
</dbReference>
<dbReference type="InterPro" id="IPR025944">
    <property type="entry name" value="Sigma_54_int_dom_CS"/>
</dbReference>
<evidence type="ECO:0000256" key="2">
    <source>
        <dbReference type="ARBA" id="ARBA00022840"/>
    </source>
</evidence>
<dbReference type="SMART" id="SM00448">
    <property type="entry name" value="REC"/>
    <property type="match status" value="1"/>
</dbReference>
<keyword evidence="2" id="KW-0067">ATP-binding</keyword>
<gene>
    <name evidence="9" type="ORF">LUCI_4146</name>
</gene>
<dbReference type="SUPFAM" id="SSF52172">
    <property type="entry name" value="CheY-like"/>
    <property type="match status" value="1"/>
</dbReference>